<dbReference type="GO" id="GO:0005737">
    <property type="term" value="C:cytoplasm"/>
    <property type="evidence" value="ECO:0007669"/>
    <property type="project" value="UniProtKB-SubCell"/>
</dbReference>
<proteinExistence type="predicted"/>
<evidence type="ECO:0000313" key="8">
    <source>
        <dbReference type="Proteomes" id="UP000230407"/>
    </source>
</evidence>
<dbReference type="Gene3D" id="1.10.10.10">
    <property type="entry name" value="Winged helix-like DNA-binding domain superfamily/Winged helix DNA-binding domain"/>
    <property type="match status" value="1"/>
</dbReference>
<dbReference type="GO" id="GO:0003700">
    <property type="term" value="F:DNA-binding transcription factor activity"/>
    <property type="evidence" value="ECO:0007669"/>
    <property type="project" value="InterPro"/>
</dbReference>
<accession>A0A2M8LPT0</accession>
<comment type="caution">
    <text evidence="7">The sequence shown here is derived from an EMBL/GenBank/DDBJ whole genome shotgun (WGS) entry which is preliminary data.</text>
</comment>
<protein>
    <submittedName>
        <fullName evidence="7">MarR family transcriptional regulator</fullName>
    </submittedName>
</protein>
<dbReference type="PROSITE" id="PS50995">
    <property type="entry name" value="HTH_MARR_2"/>
    <property type="match status" value="1"/>
</dbReference>
<dbReference type="InterPro" id="IPR039422">
    <property type="entry name" value="MarR/SlyA-like"/>
</dbReference>
<dbReference type="InterPro" id="IPR036390">
    <property type="entry name" value="WH_DNA-bd_sf"/>
</dbReference>
<keyword evidence="2" id="KW-0963">Cytoplasm</keyword>
<gene>
    <name evidence="7" type="ORF">CUT44_30950</name>
</gene>
<dbReference type="InterPro" id="IPR055166">
    <property type="entry name" value="Transc_reg_Sar_Rot_HTH"/>
</dbReference>
<dbReference type="GO" id="GO:0006950">
    <property type="term" value="P:response to stress"/>
    <property type="evidence" value="ECO:0007669"/>
    <property type="project" value="TreeGrafter"/>
</dbReference>
<evidence type="ECO:0000256" key="2">
    <source>
        <dbReference type="ARBA" id="ARBA00022490"/>
    </source>
</evidence>
<evidence type="ECO:0000256" key="4">
    <source>
        <dbReference type="ARBA" id="ARBA00023125"/>
    </source>
</evidence>
<dbReference type="AlphaFoldDB" id="A0A2M8LPT0"/>
<dbReference type="InterPro" id="IPR036388">
    <property type="entry name" value="WH-like_DNA-bd_sf"/>
</dbReference>
<dbReference type="Pfam" id="PF22381">
    <property type="entry name" value="Staph_reg_Sar_Rot"/>
    <property type="match status" value="1"/>
</dbReference>
<dbReference type="InterPro" id="IPR000835">
    <property type="entry name" value="HTH_MarR-typ"/>
</dbReference>
<keyword evidence="5" id="KW-0804">Transcription</keyword>
<keyword evidence="4" id="KW-0238">DNA-binding</keyword>
<evidence type="ECO:0000256" key="3">
    <source>
        <dbReference type="ARBA" id="ARBA00023015"/>
    </source>
</evidence>
<feature type="domain" description="HTH marR-type" evidence="6">
    <location>
        <begin position="23"/>
        <end position="153"/>
    </location>
</feature>
<keyword evidence="3" id="KW-0805">Transcription regulation</keyword>
<dbReference type="FunFam" id="1.10.10.10:FF:000163">
    <property type="entry name" value="MarR family transcriptional regulator"/>
    <property type="match status" value="1"/>
</dbReference>
<evidence type="ECO:0000259" key="6">
    <source>
        <dbReference type="PROSITE" id="PS50995"/>
    </source>
</evidence>
<organism evidence="7 8">
    <name type="scientific">Streptomyces carminius</name>
    <dbReference type="NCBI Taxonomy" id="2665496"/>
    <lineage>
        <taxon>Bacteria</taxon>
        <taxon>Bacillati</taxon>
        <taxon>Actinomycetota</taxon>
        <taxon>Actinomycetes</taxon>
        <taxon>Kitasatosporales</taxon>
        <taxon>Streptomycetaceae</taxon>
        <taxon>Streptomyces</taxon>
    </lineage>
</organism>
<dbReference type="EMBL" id="PGGW01000070">
    <property type="protein sequence ID" value="PJE93966.1"/>
    <property type="molecule type" value="Genomic_DNA"/>
</dbReference>
<evidence type="ECO:0000313" key="7">
    <source>
        <dbReference type="EMBL" id="PJE93966.1"/>
    </source>
</evidence>
<dbReference type="Proteomes" id="UP000230407">
    <property type="component" value="Unassembled WGS sequence"/>
</dbReference>
<reference evidence="7 8" key="1">
    <citation type="submission" date="2017-11" db="EMBL/GenBank/DDBJ databases">
        <title>Streptomyces carmine sp. nov., a novel actinomycete isolated from Sophora alopecuroides in Xinjiang, China.</title>
        <authorList>
            <person name="Wang Y."/>
            <person name="Luo X."/>
            <person name="Wan C."/>
            <person name="Zhang L."/>
        </authorList>
    </citation>
    <scope>NUCLEOTIDE SEQUENCE [LARGE SCALE GENOMIC DNA]</scope>
    <source>
        <strain evidence="7 8">TRM SA0054</strain>
    </source>
</reference>
<name>A0A2M8LPT0_9ACTN</name>
<comment type="subcellular location">
    <subcellularLocation>
        <location evidence="1">Cytoplasm</location>
    </subcellularLocation>
</comment>
<dbReference type="GO" id="GO:0003677">
    <property type="term" value="F:DNA binding"/>
    <property type="evidence" value="ECO:0007669"/>
    <property type="project" value="UniProtKB-KW"/>
</dbReference>
<dbReference type="SMART" id="SM00347">
    <property type="entry name" value="HTH_MARR"/>
    <property type="match status" value="1"/>
</dbReference>
<dbReference type="SUPFAM" id="SSF46785">
    <property type="entry name" value="Winged helix' DNA-binding domain"/>
    <property type="match status" value="1"/>
</dbReference>
<evidence type="ECO:0000256" key="1">
    <source>
        <dbReference type="ARBA" id="ARBA00004496"/>
    </source>
</evidence>
<keyword evidence="8" id="KW-1185">Reference proteome</keyword>
<dbReference type="RefSeq" id="WP_100205326.1">
    <property type="nucleotide sequence ID" value="NZ_PGGW01000070.1"/>
</dbReference>
<dbReference type="PANTHER" id="PTHR33164:SF5">
    <property type="entry name" value="ORGANIC HYDROPEROXIDE RESISTANCE TRANSCRIPTIONAL REGULATOR"/>
    <property type="match status" value="1"/>
</dbReference>
<evidence type="ECO:0000256" key="5">
    <source>
        <dbReference type="ARBA" id="ARBA00023163"/>
    </source>
</evidence>
<dbReference type="PANTHER" id="PTHR33164">
    <property type="entry name" value="TRANSCRIPTIONAL REGULATOR, MARR FAMILY"/>
    <property type="match status" value="1"/>
</dbReference>
<sequence length="159" mass="17481">MGTEKTAERPAAPSGEAAPPLLDDQLCFLLYTASRTVTARYRPLLDELNLTYPQYLVMLVLWERGPVSVRELGTALHLESSTLSPLLKRLEAAGLVRRERRTDDERSVSVTLTEAGLDLRERILAVPPVIGDAMGLTDEEFEAAGKLLRKLIANVSGSH</sequence>
<dbReference type="PRINTS" id="PR00598">
    <property type="entry name" value="HTHMARR"/>
</dbReference>